<dbReference type="SMART" id="SM00579">
    <property type="entry name" value="FBD"/>
    <property type="match status" value="1"/>
</dbReference>
<gene>
    <name evidence="2" type="ORF">CISIN_1g044491mg</name>
</gene>
<dbReference type="Pfam" id="PF00646">
    <property type="entry name" value="F-box"/>
    <property type="match status" value="1"/>
</dbReference>
<dbReference type="AlphaFoldDB" id="A0A067FBV5"/>
<dbReference type="PANTHER" id="PTHR31900:SF27">
    <property type="entry name" value="FBD DOMAIN-CONTAINING PROTEIN"/>
    <property type="match status" value="1"/>
</dbReference>
<protein>
    <recommendedName>
        <fullName evidence="1">FBD domain-containing protein</fullName>
    </recommendedName>
</protein>
<dbReference type="SUPFAM" id="SSF81383">
    <property type="entry name" value="F-box domain"/>
    <property type="match status" value="1"/>
</dbReference>
<dbReference type="Gene3D" id="1.20.1280.50">
    <property type="match status" value="1"/>
</dbReference>
<sequence>LAEKFIMNEHESLSKEDRISQLPDGILCHILSFLPIKCALATCILSSRWKFVWTLLPNLCFDERLHMRPVYGQHMGYIFRKDGFCFSEDPNPVFENFVTRVLHLTNPTAIGKFSLDRWALSDLTRFRSWVDSIIMRNVCEIELFLGSHKLVRLPESICTLKTLEVLKLYSDFVIKIPPSGLCFRSLKVLTVVLEYPDNNLTERLFSICPALEDLSIGHLDDKSLINFNISSTTLKRLCLSFTNGVAYSNNWHKVMIATPNLELLNIHDFCMVSYMFHELPPFTKVFIDIFYDDGWSWVQSGRAQRLLNSLTKAKFLALSADTVYALDKIYKDVFPKFPNVTCLAVKVELFGWRLLPIILSSLPNLEEFVFEKKLSCHFEEFGWIEQPNIPLCLLLHVKKIEIKKFEGQKDELGLVKYLLKNCKVLNKVIIRCKETASKENLCQKLDKLQRGSMTCEVEIF</sequence>
<dbReference type="Pfam" id="PF08387">
    <property type="entry name" value="FBD"/>
    <property type="match status" value="1"/>
</dbReference>
<dbReference type="PANTHER" id="PTHR31900">
    <property type="entry name" value="F-BOX/RNI SUPERFAMILY PROTEIN-RELATED"/>
    <property type="match status" value="1"/>
</dbReference>
<feature type="domain" description="FBD" evidence="1">
    <location>
        <begin position="391"/>
        <end position="460"/>
    </location>
</feature>
<dbReference type="CDD" id="cd22160">
    <property type="entry name" value="F-box_AtFBL13-like"/>
    <property type="match status" value="1"/>
</dbReference>
<dbReference type="PaxDb" id="2711-XP_006467186.1"/>
<dbReference type="InterPro" id="IPR032675">
    <property type="entry name" value="LRR_dom_sf"/>
</dbReference>
<name>A0A067FBV5_CITSI</name>
<dbReference type="InterPro" id="IPR050232">
    <property type="entry name" value="FBL13/AtMIF1-like"/>
</dbReference>
<dbReference type="SUPFAM" id="SSF52058">
    <property type="entry name" value="L domain-like"/>
    <property type="match status" value="1"/>
</dbReference>
<feature type="non-terminal residue" evidence="2">
    <location>
        <position position="1"/>
    </location>
</feature>
<evidence type="ECO:0000313" key="2">
    <source>
        <dbReference type="EMBL" id="KDO64798.1"/>
    </source>
</evidence>
<dbReference type="InterPro" id="IPR053781">
    <property type="entry name" value="F-box_AtFBL13-like"/>
</dbReference>
<dbReference type="STRING" id="2711.A0A067FBV5"/>
<dbReference type="Proteomes" id="UP000027120">
    <property type="component" value="Unassembled WGS sequence"/>
</dbReference>
<organism evidence="2 3">
    <name type="scientific">Citrus sinensis</name>
    <name type="common">Sweet orange</name>
    <name type="synonym">Citrus aurantium var. sinensis</name>
    <dbReference type="NCBI Taxonomy" id="2711"/>
    <lineage>
        <taxon>Eukaryota</taxon>
        <taxon>Viridiplantae</taxon>
        <taxon>Streptophyta</taxon>
        <taxon>Embryophyta</taxon>
        <taxon>Tracheophyta</taxon>
        <taxon>Spermatophyta</taxon>
        <taxon>Magnoliopsida</taxon>
        <taxon>eudicotyledons</taxon>
        <taxon>Gunneridae</taxon>
        <taxon>Pentapetalae</taxon>
        <taxon>rosids</taxon>
        <taxon>malvids</taxon>
        <taxon>Sapindales</taxon>
        <taxon>Rutaceae</taxon>
        <taxon>Aurantioideae</taxon>
        <taxon>Citrus</taxon>
    </lineage>
</organism>
<reference evidence="2 3" key="1">
    <citation type="submission" date="2014-04" db="EMBL/GenBank/DDBJ databases">
        <authorList>
            <consortium name="International Citrus Genome Consortium"/>
            <person name="Gmitter F."/>
            <person name="Chen C."/>
            <person name="Farmerie W."/>
            <person name="Harkins T."/>
            <person name="Desany B."/>
            <person name="Mohiuddin M."/>
            <person name="Kodira C."/>
            <person name="Borodovsky M."/>
            <person name="Lomsadze A."/>
            <person name="Burns P."/>
            <person name="Jenkins J."/>
            <person name="Prochnik S."/>
            <person name="Shu S."/>
            <person name="Chapman J."/>
            <person name="Pitluck S."/>
            <person name="Schmutz J."/>
            <person name="Rokhsar D."/>
        </authorList>
    </citation>
    <scope>NUCLEOTIDE SEQUENCE</scope>
</reference>
<evidence type="ECO:0000259" key="1">
    <source>
        <dbReference type="SMART" id="SM00579"/>
    </source>
</evidence>
<keyword evidence="3" id="KW-1185">Reference proteome</keyword>
<dbReference type="InterPro" id="IPR036047">
    <property type="entry name" value="F-box-like_dom_sf"/>
</dbReference>
<dbReference type="Gene3D" id="3.80.10.10">
    <property type="entry name" value="Ribonuclease Inhibitor"/>
    <property type="match status" value="1"/>
</dbReference>
<dbReference type="EMBL" id="KK784905">
    <property type="protein sequence ID" value="KDO64798.1"/>
    <property type="molecule type" value="Genomic_DNA"/>
</dbReference>
<accession>A0A067FBV5</accession>
<dbReference type="InterPro" id="IPR055411">
    <property type="entry name" value="LRR_FXL15/At3g58940/PEG3-like"/>
</dbReference>
<evidence type="ECO:0000313" key="3">
    <source>
        <dbReference type="Proteomes" id="UP000027120"/>
    </source>
</evidence>
<proteinExistence type="predicted"/>
<dbReference type="Pfam" id="PF24758">
    <property type="entry name" value="LRR_At5g56370"/>
    <property type="match status" value="1"/>
</dbReference>
<dbReference type="eggNOG" id="ENOG502SNQN">
    <property type="taxonomic scope" value="Eukaryota"/>
</dbReference>
<dbReference type="InterPro" id="IPR001810">
    <property type="entry name" value="F-box_dom"/>
</dbReference>
<dbReference type="InterPro" id="IPR006566">
    <property type="entry name" value="FBD"/>
</dbReference>